<dbReference type="Pfam" id="PF25164">
    <property type="entry name" value="CoiA_N"/>
    <property type="match status" value="1"/>
</dbReference>
<evidence type="ECO:0000313" key="2">
    <source>
        <dbReference type="EMBL" id="MBU5671062.1"/>
    </source>
</evidence>
<dbReference type="InterPro" id="IPR057253">
    <property type="entry name" value="CoiA-like_N"/>
</dbReference>
<accession>A0ABS6FLI9</accession>
<dbReference type="RefSeq" id="WP_216477467.1">
    <property type="nucleotide sequence ID" value="NZ_JAHLQJ010000003.1"/>
</dbReference>
<name>A0ABS6FLI9_9BACL</name>
<dbReference type="EMBL" id="JAHLQJ010000003">
    <property type="protein sequence ID" value="MBU5671062.1"/>
    <property type="molecule type" value="Genomic_DNA"/>
</dbReference>
<keyword evidence="3" id="KW-1185">Reference proteome</keyword>
<comment type="caution">
    <text evidence="2">The sequence shown here is derived from an EMBL/GenBank/DDBJ whole genome shotgun (WGS) entry which is preliminary data.</text>
</comment>
<protein>
    <recommendedName>
        <fullName evidence="1">Competence protein CoiA-like N-terminal domain-containing protein</fullName>
    </recommendedName>
</protein>
<proteinExistence type="predicted"/>
<feature type="domain" description="Competence protein CoiA-like N-terminal" evidence="1">
    <location>
        <begin position="25"/>
        <end position="52"/>
    </location>
</feature>
<evidence type="ECO:0000313" key="3">
    <source>
        <dbReference type="Proteomes" id="UP000743001"/>
    </source>
</evidence>
<organism evidence="2 3">
    <name type="scientific">Paenibacillus brevis</name>
    <dbReference type="NCBI Taxonomy" id="2841508"/>
    <lineage>
        <taxon>Bacteria</taxon>
        <taxon>Bacillati</taxon>
        <taxon>Bacillota</taxon>
        <taxon>Bacilli</taxon>
        <taxon>Bacillales</taxon>
        <taxon>Paenibacillaceae</taxon>
        <taxon>Paenibacillus</taxon>
    </lineage>
</organism>
<sequence>MEWALDINQEHVHASSPGAIRGIIYVCPRCKKDTFLRKGTKRVPHFAHVSGQTNNNCELYKPPAIYSTKTEGKTAIDALSEYSPDIYLNIEKDNWSLEIKIFSAIGQYEGNTFVKLPFAWEGERKIPLSSIRTNGKKIRVKLQAEEYKVIVNGIVRDEWKMKLESPIKGLDEFKPTVFYYSRLGGRRLKESTSLQWGERYVLVWDDFENRMSHRFPPMLAIRKLQSQDNWSCMIIELPNSYDKLVEKWINQLLNRSVTFTLPEIRLVTPVSTKVINEGRFEISSSGKVVIGVTGTEGAKKWSTIHVYNIDRELEVQHLGNGQVPILLLLGKLPLGRTDIWLDDNRENALRLICQDAVSLFPTINGVCFRAVNFVGVEETCNLHSIEAKEFFRKIQDNKLTLTDIQFPMGINITVNLLGSRSNHWSLDTESTTEVVSILNNLLRQDEHIQIDACGLGSIEIMPKALSNANKFTMSTRWREQMKWMLISLQMINHKEVTFRNDVINKVDLSQIHNLSKKDQGLILDFVKVRFIPKSMFQYANAIIDEYRRLISVKKF</sequence>
<dbReference type="Proteomes" id="UP000743001">
    <property type="component" value="Unassembled WGS sequence"/>
</dbReference>
<gene>
    <name evidence="2" type="ORF">KQJ23_04370</name>
</gene>
<reference evidence="2 3" key="1">
    <citation type="submission" date="2021-06" db="EMBL/GenBank/DDBJ databases">
        <authorList>
            <person name="Sun Q."/>
            <person name="Li D."/>
        </authorList>
    </citation>
    <scope>NUCLEOTIDE SEQUENCE [LARGE SCALE GENOMIC DNA]</scope>
    <source>
        <strain evidence="2 3">MSJ-6</strain>
    </source>
</reference>
<evidence type="ECO:0000259" key="1">
    <source>
        <dbReference type="Pfam" id="PF25164"/>
    </source>
</evidence>